<dbReference type="RefSeq" id="WP_189682761.1">
    <property type="nucleotide sequence ID" value="NZ_BNCJ01000031.1"/>
</dbReference>
<dbReference type="GO" id="GO:0016832">
    <property type="term" value="F:aldehyde-lyase activity"/>
    <property type="evidence" value="ECO:0007669"/>
    <property type="project" value="TreeGrafter"/>
</dbReference>
<dbReference type="PANTHER" id="PTHR30502">
    <property type="entry name" value="2-KETO-3-DEOXY-L-RHAMNONATE ALDOLASE"/>
    <property type="match status" value="1"/>
</dbReference>
<evidence type="ECO:0000256" key="5">
    <source>
        <dbReference type="ARBA" id="ARBA00023317"/>
    </source>
</evidence>
<keyword evidence="10" id="KW-1185">Reference proteome</keyword>
<dbReference type="FunFam" id="3.20.20.60:FF:000004">
    <property type="entry name" value="5-keto-4-deoxy-D-glucarate aldolase"/>
    <property type="match status" value="1"/>
</dbReference>
<evidence type="ECO:0000256" key="6">
    <source>
        <dbReference type="ARBA" id="ARBA00045074"/>
    </source>
</evidence>
<protein>
    <recommendedName>
        <fullName evidence="7">Hydroxypyruvate/pyruvate aldolase</fullName>
    </recommendedName>
</protein>
<proteinExistence type="inferred from homology"/>
<dbReference type="InterPro" id="IPR040442">
    <property type="entry name" value="Pyrv_kinase-like_dom_sf"/>
</dbReference>
<evidence type="ECO:0000256" key="3">
    <source>
        <dbReference type="ARBA" id="ARBA00022723"/>
    </source>
</evidence>
<dbReference type="GO" id="GO:0005737">
    <property type="term" value="C:cytoplasm"/>
    <property type="evidence" value="ECO:0007669"/>
    <property type="project" value="TreeGrafter"/>
</dbReference>
<comment type="catalytic activity">
    <reaction evidence="6">
        <text>D-glyceraldehyde + pyruvate = 2-dehydro-3-deoxy-L-galactonate</text>
        <dbReference type="Rhea" id="RHEA:80055"/>
        <dbReference type="ChEBI" id="CHEBI:15361"/>
        <dbReference type="ChEBI" id="CHEBI:17378"/>
        <dbReference type="ChEBI" id="CHEBI:75545"/>
    </reaction>
</comment>
<evidence type="ECO:0000256" key="2">
    <source>
        <dbReference type="ARBA" id="ARBA00005568"/>
    </source>
</evidence>
<reference evidence="9" key="1">
    <citation type="journal article" date="2014" name="Int. J. Syst. Evol. Microbiol.">
        <title>Complete genome sequence of Corynebacterium casei LMG S-19264T (=DSM 44701T), isolated from a smear-ripened cheese.</title>
        <authorList>
            <consortium name="US DOE Joint Genome Institute (JGI-PGF)"/>
            <person name="Walter F."/>
            <person name="Albersmeier A."/>
            <person name="Kalinowski J."/>
            <person name="Ruckert C."/>
        </authorList>
    </citation>
    <scope>NUCLEOTIDE SEQUENCE</scope>
    <source>
        <strain evidence="9">KCTC 42650</strain>
    </source>
</reference>
<keyword evidence="4" id="KW-0456">Lyase</keyword>
<dbReference type="Pfam" id="PF03328">
    <property type="entry name" value="HpcH_HpaI"/>
    <property type="match status" value="1"/>
</dbReference>
<comment type="similarity">
    <text evidence="2">Belongs to the HpcH/HpaI aldolase family.</text>
</comment>
<dbReference type="PANTHER" id="PTHR30502:SF0">
    <property type="entry name" value="PHOSPHOENOLPYRUVATE CARBOXYLASE FAMILY PROTEIN"/>
    <property type="match status" value="1"/>
</dbReference>
<dbReference type="Proteomes" id="UP000626220">
    <property type="component" value="Unassembled WGS sequence"/>
</dbReference>
<evidence type="ECO:0000313" key="10">
    <source>
        <dbReference type="Proteomes" id="UP000626220"/>
    </source>
</evidence>
<evidence type="ECO:0000256" key="1">
    <source>
        <dbReference type="ARBA" id="ARBA00001968"/>
    </source>
</evidence>
<feature type="domain" description="HpcH/HpaI aldolase/citrate lyase" evidence="8">
    <location>
        <begin position="18"/>
        <end position="242"/>
    </location>
</feature>
<evidence type="ECO:0000256" key="4">
    <source>
        <dbReference type="ARBA" id="ARBA00023239"/>
    </source>
</evidence>
<reference evidence="9" key="2">
    <citation type="submission" date="2020-09" db="EMBL/GenBank/DDBJ databases">
        <authorList>
            <person name="Sun Q."/>
            <person name="Kim S."/>
        </authorList>
    </citation>
    <scope>NUCLEOTIDE SEQUENCE</scope>
    <source>
        <strain evidence="9">KCTC 42650</strain>
    </source>
</reference>
<dbReference type="InterPro" id="IPR050251">
    <property type="entry name" value="HpcH-HpaI_aldolase"/>
</dbReference>
<keyword evidence="3" id="KW-0479">Metal-binding</keyword>
<dbReference type="AlphaFoldDB" id="A0A8J3MAS5"/>
<comment type="caution">
    <text evidence="9">The sequence shown here is derived from an EMBL/GenBank/DDBJ whole genome shotgun (WGS) entry which is preliminary data.</text>
</comment>
<dbReference type="GO" id="GO:0046872">
    <property type="term" value="F:metal ion binding"/>
    <property type="evidence" value="ECO:0007669"/>
    <property type="project" value="UniProtKB-KW"/>
</dbReference>
<dbReference type="EMBL" id="BNCJ01000031">
    <property type="protein sequence ID" value="GHF72198.1"/>
    <property type="molecule type" value="Genomic_DNA"/>
</dbReference>
<sequence>MPPPKNSFKARLKSGDTQIGLWMGLGDPSVAELASGCGFDWMVIDAEHGPNGLRDVLAQLRAVGERSHAVVRTRDDNRAEIKQMLDIGARTLLVPMIESGAQAREVVRSVLYPPRGVRGVGAALARASDYSGTPDYLHTANDQICLLLQVESTVGLAALDEILTVEGVDGIFVGPADLAADMGYLGNPGAPEVQTAVNDALGRIRDAGRAAGILTSDRTLAAQYEKTGVNFLAVGSDVGVLRSGLTALRASFGTSASA</sequence>
<dbReference type="SUPFAM" id="SSF51621">
    <property type="entry name" value="Phosphoenolpyruvate/pyruvate domain"/>
    <property type="match status" value="1"/>
</dbReference>
<accession>A0A8J3MAS5</accession>
<evidence type="ECO:0000259" key="8">
    <source>
        <dbReference type="Pfam" id="PF03328"/>
    </source>
</evidence>
<keyword evidence="5" id="KW-0670">Pyruvate</keyword>
<comment type="cofactor">
    <cofactor evidence="1">
        <name>a divalent metal cation</name>
        <dbReference type="ChEBI" id="CHEBI:60240"/>
    </cofactor>
</comment>
<dbReference type="InterPro" id="IPR015813">
    <property type="entry name" value="Pyrv/PenolPyrv_kinase-like_dom"/>
</dbReference>
<dbReference type="Gene3D" id="3.20.20.60">
    <property type="entry name" value="Phosphoenolpyruvate-binding domains"/>
    <property type="match status" value="1"/>
</dbReference>
<evidence type="ECO:0000313" key="9">
    <source>
        <dbReference type="EMBL" id="GHF72198.1"/>
    </source>
</evidence>
<gene>
    <name evidence="9" type="ORF">GCM10017056_48960</name>
</gene>
<name>A0A8J3MAS5_9RHOB</name>
<evidence type="ECO:0000256" key="7">
    <source>
        <dbReference type="ARBA" id="ARBA00068169"/>
    </source>
</evidence>
<organism evidence="9 10">
    <name type="scientific">Seohaeicola zhoushanensis</name>
    <dbReference type="NCBI Taxonomy" id="1569283"/>
    <lineage>
        <taxon>Bacteria</taxon>
        <taxon>Pseudomonadati</taxon>
        <taxon>Pseudomonadota</taxon>
        <taxon>Alphaproteobacteria</taxon>
        <taxon>Rhodobacterales</taxon>
        <taxon>Roseobacteraceae</taxon>
        <taxon>Seohaeicola</taxon>
    </lineage>
</organism>
<dbReference type="InterPro" id="IPR005000">
    <property type="entry name" value="Aldolase/citrate-lyase_domain"/>
</dbReference>